<dbReference type="AlphaFoldDB" id="A0A6V8KY84"/>
<dbReference type="Pfam" id="PF00196">
    <property type="entry name" value="GerE"/>
    <property type="match status" value="1"/>
</dbReference>
<keyword evidence="2" id="KW-0238">DNA-binding</keyword>
<dbReference type="EMBL" id="BLPG01000001">
    <property type="protein sequence ID" value="GFJ86766.1"/>
    <property type="molecule type" value="Genomic_DNA"/>
</dbReference>
<dbReference type="GO" id="GO:0006355">
    <property type="term" value="P:regulation of DNA-templated transcription"/>
    <property type="evidence" value="ECO:0007669"/>
    <property type="project" value="InterPro"/>
</dbReference>
<dbReference type="InterPro" id="IPR036388">
    <property type="entry name" value="WH-like_DNA-bd_sf"/>
</dbReference>
<organism evidence="5 6">
    <name type="scientific">Phytohabitans rumicis</name>
    <dbReference type="NCBI Taxonomy" id="1076125"/>
    <lineage>
        <taxon>Bacteria</taxon>
        <taxon>Bacillati</taxon>
        <taxon>Actinomycetota</taxon>
        <taxon>Actinomycetes</taxon>
        <taxon>Micromonosporales</taxon>
        <taxon>Micromonosporaceae</taxon>
    </lineage>
</organism>
<evidence type="ECO:0000256" key="3">
    <source>
        <dbReference type="ARBA" id="ARBA00023163"/>
    </source>
</evidence>
<dbReference type="InterPro" id="IPR016032">
    <property type="entry name" value="Sig_transdc_resp-reg_C-effctor"/>
</dbReference>
<comment type="caution">
    <text evidence="5">The sequence shown here is derived from an EMBL/GenBank/DDBJ whole genome shotgun (WGS) entry which is preliminary data.</text>
</comment>
<proteinExistence type="predicted"/>
<dbReference type="GO" id="GO:0003677">
    <property type="term" value="F:DNA binding"/>
    <property type="evidence" value="ECO:0007669"/>
    <property type="project" value="UniProtKB-KW"/>
</dbReference>
<evidence type="ECO:0000256" key="1">
    <source>
        <dbReference type="ARBA" id="ARBA00023015"/>
    </source>
</evidence>
<reference evidence="5 6" key="1">
    <citation type="submission" date="2020-03" db="EMBL/GenBank/DDBJ databases">
        <title>Whole genome shotgun sequence of Phytohabitans rumicis NBRC 108638.</title>
        <authorList>
            <person name="Komaki H."/>
            <person name="Tamura T."/>
        </authorList>
    </citation>
    <scope>NUCLEOTIDE SEQUENCE [LARGE SCALE GENOMIC DNA]</scope>
    <source>
        <strain evidence="5 6">NBRC 108638</strain>
    </source>
</reference>
<dbReference type="PRINTS" id="PR00038">
    <property type="entry name" value="HTHLUXR"/>
</dbReference>
<sequence length="204" mass="22012">MHDNHWRQVSNLVGAAKHEVLALIPGNCALVSDQVDEWGGAGEAGAAARALTIIAGQAPVGSAKRVRDLLGVRTEVRSGRYSPTLIFILDRKLAILGRGRAARLRASLTRSEVAIETLATIFSDHWNEAEPLDAPGPGLSSLDQKVLRYLVTGVTDDVVARELDISTRTVQRHVTHVMEVLGARSRLELGIRLATRGMFLPVAS</sequence>
<keyword evidence="1" id="KW-0805">Transcription regulation</keyword>
<dbReference type="InterPro" id="IPR000792">
    <property type="entry name" value="Tscrpt_reg_LuxR_C"/>
</dbReference>
<dbReference type="PANTHER" id="PTHR44688:SF16">
    <property type="entry name" value="DNA-BINDING TRANSCRIPTIONAL ACTIVATOR DEVR_DOSR"/>
    <property type="match status" value="1"/>
</dbReference>
<dbReference type="Proteomes" id="UP000482960">
    <property type="component" value="Unassembled WGS sequence"/>
</dbReference>
<gene>
    <name evidence="5" type="ORF">Prum_004080</name>
</gene>
<protein>
    <recommendedName>
        <fullName evidence="4">HTH luxR-type domain-containing protein</fullName>
    </recommendedName>
</protein>
<keyword evidence="6" id="KW-1185">Reference proteome</keyword>
<dbReference type="PROSITE" id="PS50043">
    <property type="entry name" value="HTH_LUXR_2"/>
    <property type="match status" value="1"/>
</dbReference>
<name>A0A6V8KY84_9ACTN</name>
<evidence type="ECO:0000259" key="4">
    <source>
        <dbReference type="PROSITE" id="PS50043"/>
    </source>
</evidence>
<dbReference type="Gene3D" id="1.10.10.10">
    <property type="entry name" value="Winged helix-like DNA-binding domain superfamily/Winged helix DNA-binding domain"/>
    <property type="match status" value="1"/>
</dbReference>
<feature type="domain" description="HTH luxR-type" evidence="4">
    <location>
        <begin position="132"/>
        <end position="197"/>
    </location>
</feature>
<dbReference type="SUPFAM" id="SSF46894">
    <property type="entry name" value="C-terminal effector domain of the bipartite response regulators"/>
    <property type="match status" value="1"/>
</dbReference>
<dbReference type="PANTHER" id="PTHR44688">
    <property type="entry name" value="DNA-BINDING TRANSCRIPTIONAL ACTIVATOR DEVR_DOSR"/>
    <property type="match status" value="1"/>
</dbReference>
<evidence type="ECO:0000313" key="5">
    <source>
        <dbReference type="EMBL" id="GFJ86766.1"/>
    </source>
</evidence>
<keyword evidence="3" id="KW-0804">Transcription</keyword>
<evidence type="ECO:0000256" key="2">
    <source>
        <dbReference type="ARBA" id="ARBA00023125"/>
    </source>
</evidence>
<reference evidence="5 6" key="2">
    <citation type="submission" date="2020-03" db="EMBL/GenBank/DDBJ databases">
        <authorList>
            <person name="Ichikawa N."/>
            <person name="Kimura A."/>
            <person name="Kitahashi Y."/>
            <person name="Uohara A."/>
        </authorList>
    </citation>
    <scope>NUCLEOTIDE SEQUENCE [LARGE SCALE GENOMIC DNA]</scope>
    <source>
        <strain evidence="5 6">NBRC 108638</strain>
    </source>
</reference>
<dbReference type="RefSeq" id="WP_173073436.1">
    <property type="nucleotide sequence ID" value="NZ_BAABJB010000025.1"/>
</dbReference>
<dbReference type="SMART" id="SM00421">
    <property type="entry name" value="HTH_LUXR"/>
    <property type="match status" value="1"/>
</dbReference>
<evidence type="ECO:0000313" key="6">
    <source>
        <dbReference type="Proteomes" id="UP000482960"/>
    </source>
</evidence>
<accession>A0A6V8KY84</accession>